<keyword evidence="9 18" id="KW-0630">Potassium</keyword>
<evidence type="ECO:0000256" key="13">
    <source>
        <dbReference type="ARBA" id="ARBA00023268"/>
    </source>
</evidence>
<evidence type="ECO:0000256" key="9">
    <source>
        <dbReference type="ARBA" id="ARBA00022958"/>
    </source>
</evidence>
<reference evidence="22 23" key="1">
    <citation type="submission" date="2015-01" db="EMBL/GenBank/DDBJ databases">
        <title>Genome of Sphingomonas taxi strain 30a.</title>
        <authorList>
            <person name="Eevers N."/>
            <person name="Van Hamme J."/>
            <person name="Bottos E."/>
            <person name="Weyens N."/>
            <person name="Vangronsveld J."/>
        </authorList>
    </citation>
    <scope>NUCLEOTIDE SEQUENCE [LARGE SCALE GENOMIC DNA]</scope>
    <source>
        <strain evidence="22 23">30a</strain>
    </source>
</reference>
<keyword evidence="7 17" id="KW-0067">ATP-binding</keyword>
<comment type="similarity">
    <text evidence="4 19">In the C-terminal section; belongs to the NnrD/CARKD family.</text>
</comment>
<evidence type="ECO:0000256" key="2">
    <source>
        <dbReference type="ARBA" id="ARBA00000909"/>
    </source>
</evidence>
<evidence type="ECO:0000256" key="6">
    <source>
        <dbReference type="ARBA" id="ARBA00022741"/>
    </source>
</evidence>
<comment type="catalytic activity">
    <reaction evidence="1 18 19">
        <text>(6R)-NADHX = (6S)-NADHX</text>
        <dbReference type="Rhea" id="RHEA:32215"/>
        <dbReference type="ChEBI" id="CHEBI:64074"/>
        <dbReference type="ChEBI" id="CHEBI:64075"/>
        <dbReference type="EC" id="5.1.99.6"/>
    </reaction>
</comment>
<dbReference type="PATRIC" id="fig|1549858.7.peg.18"/>
<evidence type="ECO:0000256" key="4">
    <source>
        <dbReference type="ARBA" id="ARBA00009524"/>
    </source>
</evidence>
<feature type="binding site" evidence="18">
    <location>
        <position position="151"/>
    </location>
    <ligand>
        <name>(6S)-NADPHX</name>
        <dbReference type="ChEBI" id="CHEBI:64076"/>
    </ligand>
</feature>
<dbReference type="GO" id="GO:0046496">
    <property type="term" value="P:nicotinamide nucleotide metabolic process"/>
    <property type="evidence" value="ECO:0007669"/>
    <property type="project" value="UniProtKB-UniRule"/>
</dbReference>
<dbReference type="InterPro" id="IPR017953">
    <property type="entry name" value="Carbohydrate_kinase_pred_CS"/>
</dbReference>
<dbReference type="EC" id="4.2.1.136" evidence="19"/>
<evidence type="ECO:0000259" key="21">
    <source>
        <dbReference type="PROSITE" id="PS51385"/>
    </source>
</evidence>
<organism evidence="22 23">
    <name type="scientific">Sphingomonas melonis</name>
    <dbReference type="NCBI Taxonomy" id="152682"/>
    <lineage>
        <taxon>Bacteria</taxon>
        <taxon>Pseudomonadati</taxon>
        <taxon>Pseudomonadota</taxon>
        <taxon>Alphaproteobacteria</taxon>
        <taxon>Sphingomonadales</taxon>
        <taxon>Sphingomonadaceae</taxon>
        <taxon>Sphingomonas</taxon>
    </lineage>
</organism>
<comment type="cofactor">
    <cofactor evidence="18 19">
        <name>K(+)</name>
        <dbReference type="ChEBI" id="CHEBI:29103"/>
    </cofactor>
    <text evidence="18 19">Binds 1 potassium ion per subunit.</text>
</comment>
<keyword evidence="6 17" id="KW-0547">Nucleotide-binding</keyword>
<comment type="function">
    <text evidence="17">Catalyzes the dehydration of the S-form of NAD(P)HX at the expense of ADP, which is converted to AMP. Together with NAD(P)HX epimerase, which catalyzes the epimerization of the S- and R-forms, the enzyme allows the repair of both epimers of NAD(P)HX, a damaged form of NAD(P)H that is a result of enzymatic or heat-dependent hydration.</text>
</comment>
<dbReference type="SUPFAM" id="SSF64153">
    <property type="entry name" value="YjeF N-terminal domain-like"/>
    <property type="match status" value="1"/>
</dbReference>
<keyword evidence="22" id="KW-0418">Kinase</keyword>
<dbReference type="InterPro" id="IPR030677">
    <property type="entry name" value="Nnr"/>
</dbReference>
<dbReference type="GO" id="GO:0016301">
    <property type="term" value="F:kinase activity"/>
    <property type="evidence" value="ECO:0007669"/>
    <property type="project" value="UniProtKB-KW"/>
</dbReference>
<feature type="binding site" evidence="17">
    <location>
        <position position="244"/>
    </location>
    <ligand>
        <name>(6S)-NADPHX</name>
        <dbReference type="ChEBI" id="CHEBI:64076"/>
    </ligand>
</feature>
<evidence type="ECO:0000256" key="10">
    <source>
        <dbReference type="ARBA" id="ARBA00023027"/>
    </source>
</evidence>
<evidence type="ECO:0000256" key="5">
    <source>
        <dbReference type="ARBA" id="ARBA00022723"/>
    </source>
</evidence>
<feature type="binding site" evidence="18">
    <location>
        <begin position="122"/>
        <end position="128"/>
    </location>
    <ligand>
        <name>(6S)-NADPHX</name>
        <dbReference type="ChEBI" id="CHEBI:64076"/>
    </ligand>
</feature>
<comment type="subunit">
    <text evidence="17">Homotetramer.</text>
</comment>
<dbReference type="PROSITE" id="PS51385">
    <property type="entry name" value="YJEF_N"/>
    <property type="match status" value="1"/>
</dbReference>
<dbReference type="PANTHER" id="PTHR12592:SF0">
    <property type="entry name" value="ATP-DEPENDENT (S)-NAD(P)H-HYDRATE DEHYDRATASE"/>
    <property type="match status" value="1"/>
</dbReference>
<feature type="binding site" evidence="17">
    <location>
        <position position="408"/>
    </location>
    <ligand>
        <name>(6S)-NADPHX</name>
        <dbReference type="ChEBI" id="CHEBI:64076"/>
    </ligand>
</feature>
<dbReference type="GO" id="GO:0110051">
    <property type="term" value="P:metabolite repair"/>
    <property type="evidence" value="ECO:0007669"/>
    <property type="project" value="TreeGrafter"/>
</dbReference>
<dbReference type="HAMAP" id="MF_01965">
    <property type="entry name" value="NADHX_dehydratase"/>
    <property type="match status" value="1"/>
</dbReference>
<evidence type="ECO:0000256" key="15">
    <source>
        <dbReference type="ARBA" id="ARBA00048238"/>
    </source>
</evidence>
<keyword evidence="11 18" id="KW-0413">Isomerase</keyword>
<comment type="caution">
    <text evidence="18">Lacks conserved residue(s) required for the propagation of feature annotation.</text>
</comment>
<feature type="binding site" evidence="17">
    <location>
        <position position="297"/>
    </location>
    <ligand>
        <name>(6S)-NADPHX</name>
        <dbReference type="ChEBI" id="CHEBI:64076"/>
    </ligand>
</feature>
<dbReference type="HAMAP" id="MF_01966">
    <property type="entry name" value="NADHX_epimerase"/>
    <property type="match status" value="1"/>
</dbReference>
<feature type="domain" description="YjeF C-terminal" evidence="20">
    <location>
        <begin position="211"/>
        <end position="463"/>
    </location>
</feature>
<evidence type="ECO:0000256" key="8">
    <source>
        <dbReference type="ARBA" id="ARBA00022857"/>
    </source>
</evidence>
<evidence type="ECO:0000256" key="17">
    <source>
        <dbReference type="HAMAP-Rule" id="MF_01965"/>
    </source>
</evidence>
<dbReference type="NCBIfam" id="TIGR00196">
    <property type="entry name" value="yjeF_cterm"/>
    <property type="match status" value="1"/>
</dbReference>
<dbReference type="NCBIfam" id="TIGR00197">
    <property type="entry name" value="yjeF_nterm"/>
    <property type="match status" value="1"/>
</dbReference>
<dbReference type="InterPro" id="IPR029056">
    <property type="entry name" value="Ribokinase-like"/>
</dbReference>
<dbReference type="SUPFAM" id="SSF53613">
    <property type="entry name" value="Ribokinase-like"/>
    <property type="match status" value="1"/>
</dbReference>
<dbReference type="GO" id="GO:0052856">
    <property type="term" value="F:NAD(P)HX epimerase activity"/>
    <property type="evidence" value="ECO:0007669"/>
    <property type="project" value="UniProtKB-UniRule"/>
</dbReference>
<dbReference type="GO" id="GO:0046872">
    <property type="term" value="F:metal ion binding"/>
    <property type="evidence" value="ECO:0007669"/>
    <property type="project" value="UniProtKB-UniRule"/>
</dbReference>
<feature type="binding site" evidence="18">
    <location>
        <position position="154"/>
    </location>
    <ligand>
        <name>K(+)</name>
        <dbReference type="ChEBI" id="CHEBI:29103"/>
    </ligand>
</feature>
<keyword evidence="5 18" id="KW-0479">Metal-binding</keyword>
<dbReference type="PANTHER" id="PTHR12592">
    <property type="entry name" value="ATP-DEPENDENT (S)-NAD(P)H-HYDRATE DEHYDRATASE FAMILY MEMBER"/>
    <property type="match status" value="1"/>
</dbReference>
<evidence type="ECO:0000256" key="12">
    <source>
        <dbReference type="ARBA" id="ARBA00023239"/>
    </source>
</evidence>
<name>A0A0D1MPA3_9SPHN</name>
<evidence type="ECO:0000256" key="3">
    <source>
        <dbReference type="ARBA" id="ARBA00006001"/>
    </source>
</evidence>
<sequence>MIPPEGQPILTAAQMRAAEDAAVASGISVETLMQRAGEGIAAAVRRLTAGADVLVLCGPGNNGGDGYVAASVLQRFGLSVRVAADEAPRTPAASAARRGWHGDVEPLDTARPAPVLIDCMFGTGLSRPLPGTTDAALARLAGAAQIVIAADLPSGVDADSGTVPDWVASHTATLTLALGALKPAHVLEPAASACGTVRLIDLGLSERPADCVVATPPHLPPPGPESHKYTRGMVAVVVGAMEGAARLSGIAALRSGAGYVALYGDSSRGGPDALVHRPYDADALADPRIGAILIGPGLGRNDDARQRLKALIAADEHALVIDGDALHLLDPNALAERSHPVILTPHAGEFKALFGEGAGSLLDRAGAAAKRTGAVVVLKGPTTIVAAPARTIVHPRGNPWLSTAGTGDVLAGAIAAQLAHGGTDPLAAASAGVWLHAQAARRLGASFIADDLANALTPVRAGA</sequence>
<dbReference type="Gene3D" id="3.40.50.10260">
    <property type="entry name" value="YjeF N-terminal domain"/>
    <property type="match status" value="1"/>
</dbReference>
<comment type="catalytic activity">
    <reaction evidence="2 18 19">
        <text>(6R)-NADPHX = (6S)-NADPHX</text>
        <dbReference type="Rhea" id="RHEA:32227"/>
        <dbReference type="ChEBI" id="CHEBI:64076"/>
        <dbReference type="ChEBI" id="CHEBI:64077"/>
        <dbReference type="EC" id="5.1.99.6"/>
    </reaction>
</comment>
<proteinExistence type="inferred from homology"/>
<keyword evidence="8 17" id="KW-0521">NADP</keyword>
<dbReference type="EMBL" id="JXTP01000018">
    <property type="protein sequence ID" value="KIU29236.1"/>
    <property type="molecule type" value="Genomic_DNA"/>
</dbReference>
<evidence type="ECO:0000256" key="11">
    <source>
        <dbReference type="ARBA" id="ARBA00023235"/>
    </source>
</evidence>
<dbReference type="InterPro" id="IPR036652">
    <property type="entry name" value="YjeF_N_dom_sf"/>
</dbReference>
<keyword evidence="12 17" id="KW-0456">Lyase</keyword>
<gene>
    <name evidence="17" type="primary">nnrD</name>
    <name evidence="18" type="synonym">nnrE</name>
    <name evidence="22" type="ORF">SR41_04250</name>
</gene>
<feature type="binding site" evidence="17">
    <location>
        <position position="346"/>
    </location>
    <ligand>
        <name>(6S)-NADPHX</name>
        <dbReference type="ChEBI" id="CHEBI:64076"/>
    </ligand>
</feature>
<dbReference type="AlphaFoldDB" id="A0A0D1MPA3"/>
<dbReference type="PROSITE" id="PS01049">
    <property type="entry name" value="YJEF_C_1"/>
    <property type="match status" value="1"/>
</dbReference>
<dbReference type="InterPro" id="IPR004443">
    <property type="entry name" value="YjeF_N_dom"/>
</dbReference>
<evidence type="ECO:0000256" key="14">
    <source>
        <dbReference type="ARBA" id="ARBA00025153"/>
    </source>
</evidence>
<dbReference type="Pfam" id="PF03853">
    <property type="entry name" value="YjeF_N"/>
    <property type="match status" value="1"/>
</dbReference>
<keyword evidence="10 17" id="KW-0520">NAD</keyword>
<dbReference type="GO" id="GO:0052855">
    <property type="term" value="F:ADP-dependent NAD(P)H-hydrate dehydratase activity"/>
    <property type="evidence" value="ECO:0007669"/>
    <property type="project" value="UniProtKB-UniRule"/>
</dbReference>
<comment type="function">
    <text evidence="14 19">Bifunctional enzyme that catalyzes the epimerization of the S- and R-forms of NAD(P)HX and the dehydration of the S-form of NAD(P)HX at the expense of ADP, which is converted to AMP. This allows the repair of both epimers of NAD(P)HX, a damaged form of NAD(P)H that is a result of enzymatic or heat-dependent hydration.</text>
</comment>
<dbReference type="Proteomes" id="UP000033203">
    <property type="component" value="Unassembled WGS sequence"/>
</dbReference>
<feature type="binding site" evidence="18">
    <location>
        <position position="62"/>
    </location>
    <ligand>
        <name>K(+)</name>
        <dbReference type="ChEBI" id="CHEBI:29103"/>
    </ligand>
</feature>
<evidence type="ECO:0000256" key="1">
    <source>
        <dbReference type="ARBA" id="ARBA00000013"/>
    </source>
</evidence>
<evidence type="ECO:0000256" key="18">
    <source>
        <dbReference type="HAMAP-Rule" id="MF_01966"/>
    </source>
</evidence>
<feature type="binding site" evidence="17">
    <location>
        <position position="407"/>
    </location>
    <ligand>
        <name>AMP</name>
        <dbReference type="ChEBI" id="CHEBI:456215"/>
    </ligand>
</feature>
<dbReference type="CDD" id="cd01171">
    <property type="entry name" value="YXKO-related"/>
    <property type="match status" value="1"/>
</dbReference>
<comment type="function">
    <text evidence="18">Catalyzes the epimerization of the S- and R-forms of NAD(P)HX, a damaged form of NAD(P)H that is a result of enzymatic or heat-dependent hydration. This is a prerequisite for the S-specific NAD(P)H-hydrate dehydratase to allow the repair of both epimers of NAD(P)HX.</text>
</comment>
<comment type="similarity">
    <text evidence="18">Belongs to the NnrE/AIBP family.</text>
</comment>
<accession>A0A0D1MPA3</accession>
<protein>
    <recommendedName>
        <fullName evidence="19">Bifunctional NAD(P)H-hydrate repair enzyme</fullName>
    </recommendedName>
    <alternativeName>
        <fullName evidence="19">Nicotinamide nucleotide repair protein</fullName>
    </alternativeName>
    <domain>
        <recommendedName>
            <fullName evidence="19">ADP-dependent (S)-NAD(P)H-hydrate dehydratase</fullName>
            <ecNumber evidence="19">4.2.1.136</ecNumber>
        </recommendedName>
        <alternativeName>
            <fullName evidence="19">ADP-dependent NAD(P)HX dehydratase</fullName>
        </alternativeName>
    </domain>
    <domain>
        <recommendedName>
            <fullName evidence="19">NAD(P)H-hydrate epimerase</fullName>
            <ecNumber evidence="19">5.1.99.6</ecNumber>
        </recommendedName>
    </domain>
</protein>
<feature type="binding site" evidence="18">
    <location>
        <begin position="61"/>
        <end position="65"/>
    </location>
    <ligand>
        <name>(6S)-NADPHX</name>
        <dbReference type="ChEBI" id="CHEBI:64076"/>
    </ligand>
</feature>
<dbReference type="Pfam" id="PF01256">
    <property type="entry name" value="Carb_kinase"/>
    <property type="match status" value="1"/>
</dbReference>
<feature type="domain" description="YjeF N-terminal" evidence="21">
    <location>
        <begin position="15"/>
        <end position="210"/>
    </location>
</feature>
<keyword evidence="22" id="KW-0808">Transferase</keyword>
<dbReference type="PROSITE" id="PS51383">
    <property type="entry name" value="YJEF_C_3"/>
    <property type="match status" value="1"/>
</dbReference>
<evidence type="ECO:0000313" key="23">
    <source>
        <dbReference type="Proteomes" id="UP000033203"/>
    </source>
</evidence>
<dbReference type="GO" id="GO:0005524">
    <property type="term" value="F:ATP binding"/>
    <property type="evidence" value="ECO:0007669"/>
    <property type="project" value="UniProtKB-UniRule"/>
</dbReference>
<evidence type="ECO:0000313" key="22">
    <source>
        <dbReference type="EMBL" id="KIU29236.1"/>
    </source>
</evidence>
<comment type="cofactor">
    <cofactor evidence="17">
        <name>Mg(2+)</name>
        <dbReference type="ChEBI" id="CHEBI:18420"/>
    </cofactor>
</comment>
<keyword evidence="13" id="KW-0511">Multifunctional enzyme</keyword>
<dbReference type="PIRSF" id="PIRSF017184">
    <property type="entry name" value="Nnr"/>
    <property type="match status" value="1"/>
</dbReference>
<dbReference type="EC" id="5.1.99.6" evidence="19"/>
<dbReference type="PROSITE" id="PS01050">
    <property type="entry name" value="YJEF_C_2"/>
    <property type="match status" value="1"/>
</dbReference>
<comment type="caution">
    <text evidence="22">The sequence shown here is derived from an EMBL/GenBank/DDBJ whole genome shotgun (WGS) entry which is preliminary data.</text>
</comment>
<feature type="binding site" evidence="17">
    <location>
        <begin position="379"/>
        <end position="383"/>
    </location>
    <ligand>
        <name>AMP</name>
        <dbReference type="ChEBI" id="CHEBI:456215"/>
    </ligand>
</feature>
<dbReference type="Gene3D" id="3.40.1190.20">
    <property type="match status" value="1"/>
</dbReference>
<evidence type="ECO:0000256" key="19">
    <source>
        <dbReference type="PIRNR" id="PIRNR017184"/>
    </source>
</evidence>
<comment type="similarity">
    <text evidence="3 19">In the N-terminal section; belongs to the NnrE/AIBP family.</text>
</comment>
<evidence type="ECO:0000256" key="7">
    <source>
        <dbReference type="ARBA" id="ARBA00022840"/>
    </source>
</evidence>
<feature type="binding site" evidence="18">
    <location>
        <position position="118"/>
    </location>
    <ligand>
        <name>K(+)</name>
        <dbReference type="ChEBI" id="CHEBI:29103"/>
    </ligand>
</feature>
<dbReference type="InterPro" id="IPR000631">
    <property type="entry name" value="CARKD"/>
</dbReference>
<comment type="catalytic activity">
    <reaction evidence="16 17 19">
        <text>(6S)-NADPHX + ADP = AMP + phosphate + NADPH + H(+)</text>
        <dbReference type="Rhea" id="RHEA:32235"/>
        <dbReference type="ChEBI" id="CHEBI:15378"/>
        <dbReference type="ChEBI" id="CHEBI:43474"/>
        <dbReference type="ChEBI" id="CHEBI:57783"/>
        <dbReference type="ChEBI" id="CHEBI:64076"/>
        <dbReference type="ChEBI" id="CHEBI:456215"/>
        <dbReference type="ChEBI" id="CHEBI:456216"/>
        <dbReference type="EC" id="4.2.1.136"/>
    </reaction>
</comment>
<comment type="catalytic activity">
    <reaction evidence="15 17 19">
        <text>(6S)-NADHX + ADP = AMP + phosphate + NADH + H(+)</text>
        <dbReference type="Rhea" id="RHEA:32223"/>
        <dbReference type="ChEBI" id="CHEBI:15378"/>
        <dbReference type="ChEBI" id="CHEBI:43474"/>
        <dbReference type="ChEBI" id="CHEBI:57945"/>
        <dbReference type="ChEBI" id="CHEBI:64074"/>
        <dbReference type="ChEBI" id="CHEBI:456215"/>
        <dbReference type="ChEBI" id="CHEBI:456216"/>
        <dbReference type="EC" id="4.2.1.136"/>
    </reaction>
</comment>
<comment type="similarity">
    <text evidence="17">Belongs to the NnrD/CARKD family.</text>
</comment>
<evidence type="ECO:0000259" key="20">
    <source>
        <dbReference type="PROSITE" id="PS51383"/>
    </source>
</evidence>
<evidence type="ECO:0000256" key="16">
    <source>
        <dbReference type="ARBA" id="ARBA00049209"/>
    </source>
</evidence>